<dbReference type="SMART" id="SM00086">
    <property type="entry name" value="PAC"/>
    <property type="match status" value="3"/>
</dbReference>
<dbReference type="PROSITE" id="PS50113">
    <property type="entry name" value="PAC"/>
    <property type="match status" value="1"/>
</dbReference>
<dbReference type="InterPro" id="IPR003594">
    <property type="entry name" value="HATPase_dom"/>
</dbReference>
<dbReference type="InterPro" id="IPR005467">
    <property type="entry name" value="His_kinase_dom"/>
</dbReference>
<dbReference type="SMART" id="SM00387">
    <property type="entry name" value="HATPase_c"/>
    <property type="match status" value="1"/>
</dbReference>
<evidence type="ECO:0000313" key="14">
    <source>
        <dbReference type="Proteomes" id="UP000199452"/>
    </source>
</evidence>
<feature type="domain" description="PAS" evidence="11">
    <location>
        <begin position="317"/>
        <end position="371"/>
    </location>
</feature>
<evidence type="ECO:0000259" key="10">
    <source>
        <dbReference type="PROSITE" id="PS50110"/>
    </source>
</evidence>
<dbReference type="CDD" id="cd16922">
    <property type="entry name" value="HATPase_EvgS-ArcB-TorS-like"/>
    <property type="match status" value="1"/>
</dbReference>
<dbReference type="CDD" id="cd00156">
    <property type="entry name" value="REC"/>
    <property type="match status" value="1"/>
</dbReference>
<evidence type="ECO:0000259" key="9">
    <source>
        <dbReference type="PROSITE" id="PS50109"/>
    </source>
</evidence>
<dbReference type="OrthoDB" id="9796457at2"/>
<evidence type="ECO:0000256" key="6">
    <source>
        <dbReference type="ARBA" id="ARBA00023012"/>
    </source>
</evidence>
<dbReference type="InterPro" id="IPR001789">
    <property type="entry name" value="Sig_transdc_resp-reg_receiver"/>
</dbReference>
<dbReference type="Pfam" id="PF00512">
    <property type="entry name" value="HisKA"/>
    <property type="match status" value="1"/>
</dbReference>
<dbReference type="Pfam" id="PF00072">
    <property type="entry name" value="Response_reg"/>
    <property type="match status" value="2"/>
</dbReference>
<evidence type="ECO:0000256" key="4">
    <source>
        <dbReference type="ARBA" id="ARBA00022679"/>
    </source>
</evidence>
<dbReference type="PRINTS" id="PR00344">
    <property type="entry name" value="BCTRLSENSOR"/>
</dbReference>
<keyword evidence="8" id="KW-0175">Coiled coil</keyword>
<dbReference type="InterPro" id="IPR004358">
    <property type="entry name" value="Sig_transdc_His_kin-like_C"/>
</dbReference>
<dbReference type="Gene3D" id="3.30.450.40">
    <property type="match status" value="1"/>
</dbReference>
<keyword evidence="3 7" id="KW-0597">Phosphoprotein</keyword>
<dbReference type="CDD" id="cd17546">
    <property type="entry name" value="REC_hyHK_CKI1_RcsC-like"/>
    <property type="match status" value="1"/>
</dbReference>
<dbReference type="AlphaFoldDB" id="A0A1G6H8W1"/>
<dbReference type="InterPro" id="IPR000700">
    <property type="entry name" value="PAS-assoc_C"/>
</dbReference>
<dbReference type="InterPro" id="IPR013655">
    <property type="entry name" value="PAS_fold_3"/>
</dbReference>
<evidence type="ECO:0000256" key="3">
    <source>
        <dbReference type="ARBA" id="ARBA00022553"/>
    </source>
</evidence>
<dbReference type="PROSITE" id="PS50110">
    <property type="entry name" value="RESPONSE_REGULATORY"/>
    <property type="match status" value="2"/>
</dbReference>
<dbReference type="SMART" id="SM00065">
    <property type="entry name" value="GAF"/>
    <property type="match status" value="1"/>
</dbReference>
<dbReference type="Gene3D" id="1.10.287.130">
    <property type="match status" value="1"/>
</dbReference>
<feature type="domain" description="PAC" evidence="12">
    <location>
        <begin position="639"/>
        <end position="691"/>
    </location>
</feature>
<sequence>MTKQIHILYVDDNPLDRALVRDSLEKEHGGFILTEAKSQKEFEKLIHEKVYDLVLTDFNILGFDGLQVLDVVKKISPITPVIIVTGTGTEEVAVAAMKRGASDYVIKTAGHINRLPQTIQTVIASVQIRFEKEKAQYELVKMNRVYAVISQINQLIVRSNDQKKLFCEACDIAIKFGGFRMAWIGLVDEVSKSIKPFCWSGYEAGYLTNFEIPIDDNSPSGKGPVGKAFKENKYSVFNDVLNDPSFEPWRNEALKRDYRSIISLPLKSENKVIGTFNIFSSEYNFFEEQEITLLVEVADDLSFALKSIQKEQELIFSQEKYKSLYENAPLPYQSLNEDGIILDVNPAWLKLLGYSIDEVVGKWYGSFLHPDAKAAFAKNFPVLKTCGSVAEVPFMLRKRDSSYIRISLNGLSSYFPDGSFKQTHCVFHDITVQEAALEGLKNSEHQKSIILQTTTEGFWILDFEGRFVEVNNSYCKLSGYSRDELLAMSVSDVELIEKKGAVETRMQKVIKQGTDRFETKHRCKNGNSLDFEISVNYTPNDKLFFVFLHDITKRKADEKLLLRSEKELKRAQEITHIGSWSLDLATDEVVWSEELYKMYGFDSNLPVPPYSEHMKFFTPESWNILSDSVAKARETGVPYELELNLVRKDGSNGWMWVRGETVLDNENKVVKLWGVAQDISERRQAEEELRNAKERAEESDRLKSAFLANMSHEIRTPMNGILGFADLLKRPNLTGEKQQKYIRIIEKSGTRMLNIINDIINVSKIESGLMEVNIQETNVNEQIEFVYTFFNPGAVAKGLRLSISNSLPIDESIFKTDSEKLYAILTNLVNNAIKYTPTGSIEFGYRLRTVRGAVVTLGVPNAPSELEFFVKDTGIGIPKARQQAIFERFIQADITDKNAFQGAGLGLSISKAYVEMLEGTIWVESEEGKGSSFYFTLPYHIDAIVKNSSKNESSPLVEAPPINNLKIVIAEDDEASDQLISVVVEEFAKEILHVRTGTEAVAACFNNPDIDLVLMDIQMPEMNGYDATKQIRSFNRDIVIIAQTAYALEGDREKAIVAGCNDYTTKPIKANELQQLIIKHFKKE</sequence>
<dbReference type="Gene3D" id="3.30.450.20">
    <property type="entry name" value="PAS domain"/>
    <property type="match status" value="3"/>
</dbReference>
<dbReference type="InterPro" id="IPR011006">
    <property type="entry name" value="CheY-like_superfamily"/>
</dbReference>
<name>A0A1G6H8W1_9BACT</name>
<dbReference type="InterPro" id="IPR029016">
    <property type="entry name" value="GAF-like_dom_sf"/>
</dbReference>
<dbReference type="SMART" id="SM00388">
    <property type="entry name" value="HisKA"/>
    <property type="match status" value="1"/>
</dbReference>
<dbReference type="SUPFAM" id="SSF55785">
    <property type="entry name" value="PYP-like sensor domain (PAS domain)"/>
    <property type="match status" value="3"/>
</dbReference>
<dbReference type="NCBIfam" id="TIGR00229">
    <property type="entry name" value="sensory_box"/>
    <property type="match status" value="3"/>
</dbReference>
<dbReference type="CDD" id="cd00082">
    <property type="entry name" value="HisKA"/>
    <property type="match status" value="1"/>
</dbReference>
<organism evidence="13 14">
    <name type="scientific">Williamwhitmania taraxaci</name>
    <dbReference type="NCBI Taxonomy" id="1640674"/>
    <lineage>
        <taxon>Bacteria</taxon>
        <taxon>Pseudomonadati</taxon>
        <taxon>Bacteroidota</taxon>
        <taxon>Bacteroidia</taxon>
        <taxon>Bacteroidales</taxon>
        <taxon>Williamwhitmaniaceae</taxon>
        <taxon>Williamwhitmania</taxon>
    </lineage>
</organism>
<dbReference type="PROSITE" id="PS50112">
    <property type="entry name" value="PAS"/>
    <property type="match status" value="2"/>
</dbReference>
<evidence type="ECO:0000259" key="12">
    <source>
        <dbReference type="PROSITE" id="PS50113"/>
    </source>
</evidence>
<protein>
    <recommendedName>
        <fullName evidence="2">histidine kinase</fullName>
        <ecNumber evidence="2">2.7.13.3</ecNumber>
    </recommendedName>
</protein>
<dbReference type="EMBL" id="FMYP01000008">
    <property type="protein sequence ID" value="SDB90729.1"/>
    <property type="molecule type" value="Genomic_DNA"/>
</dbReference>
<feature type="domain" description="Response regulatory" evidence="10">
    <location>
        <begin position="966"/>
        <end position="1081"/>
    </location>
</feature>
<evidence type="ECO:0000256" key="8">
    <source>
        <dbReference type="SAM" id="Coils"/>
    </source>
</evidence>
<dbReference type="Pfam" id="PF02518">
    <property type="entry name" value="HATPase_c"/>
    <property type="match status" value="1"/>
</dbReference>
<dbReference type="RefSeq" id="WP_092435908.1">
    <property type="nucleotide sequence ID" value="NZ_FMYP01000008.1"/>
</dbReference>
<keyword evidence="14" id="KW-1185">Reference proteome</keyword>
<dbReference type="InterPro" id="IPR001610">
    <property type="entry name" value="PAC"/>
</dbReference>
<dbReference type="SUPFAM" id="SSF52172">
    <property type="entry name" value="CheY-like"/>
    <property type="match status" value="2"/>
</dbReference>
<feature type="coiled-coil region" evidence="8">
    <location>
        <begin position="675"/>
        <end position="702"/>
    </location>
</feature>
<dbReference type="PROSITE" id="PS50109">
    <property type="entry name" value="HIS_KIN"/>
    <property type="match status" value="1"/>
</dbReference>
<reference evidence="13 14" key="1">
    <citation type="submission" date="2016-09" db="EMBL/GenBank/DDBJ databases">
        <authorList>
            <person name="Capua I."/>
            <person name="De Benedictis P."/>
            <person name="Joannis T."/>
            <person name="Lombin L.H."/>
            <person name="Cattoli G."/>
        </authorList>
    </citation>
    <scope>NUCLEOTIDE SEQUENCE [LARGE SCALE GENOMIC DNA]</scope>
    <source>
        <strain evidence="13 14">A7P-90m</strain>
    </source>
</reference>
<dbReference type="Pfam" id="PF00989">
    <property type="entry name" value="PAS"/>
    <property type="match status" value="1"/>
</dbReference>
<dbReference type="FunFam" id="3.30.565.10:FF:000006">
    <property type="entry name" value="Sensor histidine kinase WalK"/>
    <property type="match status" value="1"/>
</dbReference>
<evidence type="ECO:0000259" key="11">
    <source>
        <dbReference type="PROSITE" id="PS50112"/>
    </source>
</evidence>
<keyword evidence="4" id="KW-0808">Transferase</keyword>
<feature type="modified residue" description="4-aspartylphosphate" evidence="7">
    <location>
        <position position="1016"/>
    </location>
</feature>
<feature type="domain" description="PAS" evidence="11">
    <location>
        <begin position="443"/>
        <end position="513"/>
    </location>
</feature>
<dbReference type="SUPFAM" id="SSF47384">
    <property type="entry name" value="Homodimeric domain of signal transducing histidine kinase"/>
    <property type="match status" value="1"/>
</dbReference>
<dbReference type="InterPro" id="IPR013767">
    <property type="entry name" value="PAS_fold"/>
</dbReference>
<evidence type="ECO:0000313" key="13">
    <source>
        <dbReference type="EMBL" id="SDB90729.1"/>
    </source>
</evidence>
<dbReference type="InterPro" id="IPR003018">
    <property type="entry name" value="GAF"/>
</dbReference>
<dbReference type="STRING" id="1640674.SAMN05216323_100846"/>
<keyword evidence="6" id="KW-0902">Two-component regulatory system</keyword>
<dbReference type="InterPro" id="IPR003661">
    <property type="entry name" value="HisK_dim/P_dom"/>
</dbReference>
<evidence type="ECO:0000256" key="7">
    <source>
        <dbReference type="PROSITE-ProRule" id="PRU00169"/>
    </source>
</evidence>
<dbReference type="EC" id="2.7.13.3" evidence="2"/>
<dbReference type="Pfam" id="PF08447">
    <property type="entry name" value="PAS_3"/>
    <property type="match status" value="1"/>
</dbReference>
<proteinExistence type="predicted"/>
<feature type="domain" description="Histidine kinase" evidence="9">
    <location>
        <begin position="709"/>
        <end position="941"/>
    </location>
</feature>
<dbReference type="PANTHER" id="PTHR45339:SF1">
    <property type="entry name" value="HYBRID SIGNAL TRANSDUCTION HISTIDINE KINASE J"/>
    <property type="match status" value="1"/>
</dbReference>
<dbReference type="InterPro" id="IPR035965">
    <property type="entry name" value="PAS-like_dom_sf"/>
</dbReference>
<feature type="domain" description="Response regulatory" evidence="10">
    <location>
        <begin position="6"/>
        <end position="122"/>
    </location>
</feature>
<evidence type="ECO:0000256" key="1">
    <source>
        <dbReference type="ARBA" id="ARBA00000085"/>
    </source>
</evidence>
<dbReference type="CDD" id="cd00130">
    <property type="entry name" value="PAS"/>
    <property type="match status" value="2"/>
</dbReference>
<comment type="catalytic activity">
    <reaction evidence="1">
        <text>ATP + protein L-histidine = ADP + protein N-phospho-L-histidine.</text>
        <dbReference type="EC" id="2.7.13.3"/>
    </reaction>
</comment>
<gene>
    <name evidence="13" type="ORF">SAMN05216323_100846</name>
</gene>
<dbReference type="Gene3D" id="3.30.565.10">
    <property type="entry name" value="Histidine kinase-like ATPase, C-terminal domain"/>
    <property type="match status" value="1"/>
</dbReference>
<dbReference type="SUPFAM" id="SSF55874">
    <property type="entry name" value="ATPase domain of HSP90 chaperone/DNA topoisomerase II/histidine kinase"/>
    <property type="match status" value="1"/>
</dbReference>
<dbReference type="PANTHER" id="PTHR45339">
    <property type="entry name" value="HYBRID SIGNAL TRANSDUCTION HISTIDINE KINASE J"/>
    <property type="match status" value="1"/>
</dbReference>
<dbReference type="SMART" id="SM00091">
    <property type="entry name" value="PAS"/>
    <property type="match status" value="2"/>
</dbReference>
<dbReference type="Gene3D" id="3.40.50.2300">
    <property type="match status" value="2"/>
</dbReference>
<keyword evidence="5" id="KW-0418">Kinase</keyword>
<dbReference type="InterPro" id="IPR036097">
    <property type="entry name" value="HisK_dim/P_sf"/>
</dbReference>
<dbReference type="Gene3D" id="2.10.70.100">
    <property type="match status" value="1"/>
</dbReference>
<dbReference type="GO" id="GO:0000155">
    <property type="term" value="F:phosphorelay sensor kinase activity"/>
    <property type="evidence" value="ECO:0007669"/>
    <property type="project" value="InterPro"/>
</dbReference>
<dbReference type="Pfam" id="PF13426">
    <property type="entry name" value="PAS_9"/>
    <property type="match status" value="1"/>
</dbReference>
<dbReference type="Pfam" id="PF13185">
    <property type="entry name" value="GAF_2"/>
    <property type="match status" value="1"/>
</dbReference>
<dbReference type="InterPro" id="IPR036890">
    <property type="entry name" value="HATPase_C_sf"/>
</dbReference>
<accession>A0A1G6H8W1</accession>
<dbReference type="Proteomes" id="UP000199452">
    <property type="component" value="Unassembled WGS sequence"/>
</dbReference>
<dbReference type="SUPFAM" id="SSF55781">
    <property type="entry name" value="GAF domain-like"/>
    <property type="match status" value="1"/>
</dbReference>
<evidence type="ECO:0000256" key="2">
    <source>
        <dbReference type="ARBA" id="ARBA00012438"/>
    </source>
</evidence>
<dbReference type="SMART" id="SM00448">
    <property type="entry name" value="REC"/>
    <property type="match status" value="2"/>
</dbReference>
<feature type="modified residue" description="4-aspartylphosphate" evidence="7">
    <location>
        <position position="57"/>
    </location>
</feature>
<evidence type="ECO:0000256" key="5">
    <source>
        <dbReference type="ARBA" id="ARBA00022777"/>
    </source>
</evidence>
<dbReference type="InterPro" id="IPR000014">
    <property type="entry name" value="PAS"/>
</dbReference>